<comment type="caution">
    <text evidence="7">The sequence shown here is derived from an EMBL/GenBank/DDBJ whole genome shotgun (WGS) entry which is preliminary data.</text>
</comment>
<evidence type="ECO:0000256" key="5">
    <source>
        <dbReference type="SAM" id="SignalP"/>
    </source>
</evidence>
<keyword evidence="5" id="KW-0732">Signal</keyword>
<keyword evidence="3" id="KW-0378">Hydrolase</keyword>
<evidence type="ECO:0000256" key="4">
    <source>
        <dbReference type="ARBA" id="ARBA00022833"/>
    </source>
</evidence>
<dbReference type="Pfam" id="PF00413">
    <property type="entry name" value="Peptidase_M10"/>
    <property type="match status" value="1"/>
</dbReference>
<sequence>MFKAKNFKVVHVAVFMFVLFFTFASYALAYNNYDIHSCKWASPGTIKYKFISTTPTDYKTIFATAVVRFNAEGTNANMSLDYGGTTPNTFGIYSEDSNTMGTTSYTCTLIFGSTINSSDSGLNNLYFYNTPNRKDELQIKVALHELGHFQALGHSSVTPAVMQSGILYYQYPQTDEVSGLNSVYP</sequence>
<dbReference type="RefSeq" id="WP_277563439.1">
    <property type="nucleotide sequence ID" value="NZ_JAPDHZ010000002.1"/>
</dbReference>
<keyword evidence="2" id="KW-0479">Metal-binding</keyword>
<evidence type="ECO:0000256" key="1">
    <source>
        <dbReference type="ARBA" id="ARBA00022670"/>
    </source>
</evidence>
<name>A0A9X4QKB9_9BACL</name>
<dbReference type="GO" id="GO:0004222">
    <property type="term" value="F:metalloendopeptidase activity"/>
    <property type="evidence" value="ECO:0007669"/>
    <property type="project" value="InterPro"/>
</dbReference>
<keyword evidence="4" id="KW-0862">Zinc</keyword>
<evidence type="ECO:0000313" key="7">
    <source>
        <dbReference type="EMBL" id="MDG0789499.1"/>
    </source>
</evidence>
<dbReference type="EMBL" id="JAPDHZ010000002">
    <property type="protein sequence ID" value="MDG0789499.1"/>
    <property type="molecule type" value="Genomic_DNA"/>
</dbReference>
<evidence type="ECO:0000313" key="8">
    <source>
        <dbReference type="Proteomes" id="UP001153387"/>
    </source>
</evidence>
<dbReference type="GO" id="GO:0006508">
    <property type="term" value="P:proteolysis"/>
    <property type="evidence" value="ECO:0007669"/>
    <property type="project" value="UniProtKB-KW"/>
</dbReference>
<evidence type="ECO:0000256" key="3">
    <source>
        <dbReference type="ARBA" id="ARBA00022801"/>
    </source>
</evidence>
<keyword evidence="8" id="KW-1185">Reference proteome</keyword>
<dbReference type="GO" id="GO:0008270">
    <property type="term" value="F:zinc ion binding"/>
    <property type="evidence" value="ECO:0007669"/>
    <property type="project" value="InterPro"/>
</dbReference>
<feature type="signal peptide" evidence="5">
    <location>
        <begin position="1"/>
        <end position="29"/>
    </location>
</feature>
<accession>A0A9X4QKB9</accession>
<dbReference type="InterPro" id="IPR024079">
    <property type="entry name" value="MetalloPept_cat_dom_sf"/>
</dbReference>
<dbReference type="Proteomes" id="UP001153387">
    <property type="component" value="Unassembled WGS sequence"/>
</dbReference>
<proteinExistence type="predicted"/>
<reference evidence="7 8" key="1">
    <citation type="submission" date="2022-10" db="EMBL/GenBank/DDBJ databases">
        <title>Comparative genomic analysis of Cohnella hashimotonis sp. nov., isolated from the International Space Station.</title>
        <authorList>
            <person name="Simpson A."/>
            <person name="Venkateswaran K."/>
        </authorList>
    </citation>
    <scope>NUCLEOTIDE SEQUENCE [LARGE SCALE GENOMIC DNA]</scope>
    <source>
        <strain evidence="7 8">DSM 18997</strain>
    </source>
</reference>
<dbReference type="SUPFAM" id="SSF55486">
    <property type="entry name" value="Metalloproteases ('zincins'), catalytic domain"/>
    <property type="match status" value="1"/>
</dbReference>
<protein>
    <submittedName>
        <fullName evidence="7">M10 family metallopeptidase domain-containing protein</fullName>
    </submittedName>
</protein>
<evidence type="ECO:0000259" key="6">
    <source>
        <dbReference type="Pfam" id="PF00413"/>
    </source>
</evidence>
<dbReference type="AlphaFoldDB" id="A0A9X4QKB9"/>
<dbReference type="GO" id="GO:0031012">
    <property type="term" value="C:extracellular matrix"/>
    <property type="evidence" value="ECO:0007669"/>
    <property type="project" value="InterPro"/>
</dbReference>
<keyword evidence="1" id="KW-0645">Protease</keyword>
<evidence type="ECO:0000256" key="2">
    <source>
        <dbReference type="ARBA" id="ARBA00022723"/>
    </source>
</evidence>
<dbReference type="InterPro" id="IPR001818">
    <property type="entry name" value="Pept_M10_metallopeptidase"/>
</dbReference>
<feature type="domain" description="Peptidase M10 metallopeptidase" evidence="6">
    <location>
        <begin position="139"/>
        <end position="177"/>
    </location>
</feature>
<dbReference type="Gene3D" id="3.40.390.10">
    <property type="entry name" value="Collagenase (Catalytic Domain)"/>
    <property type="match status" value="1"/>
</dbReference>
<organism evidence="7 8">
    <name type="scientific">Cohnella ginsengisoli</name>
    <dbReference type="NCBI Taxonomy" id="425004"/>
    <lineage>
        <taxon>Bacteria</taxon>
        <taxon>Bacillati</taxon>
        <taxon>Bacillota</taxon>
        <taxon>Bacilli</taxon>
        <taxon>Bacillales</taxon>
        <taxon>Paenibacillaceae</taxon>
        <taxon>Cohnella</taxon>
    </lineage>
</organism>
<gene>
    <name evidence="7" type="ORF">OMP38_00500</name>
</gene>
<feature type="chain" id="PRO_5040982298" evidence="5">
    <location>
        <begin position="30"/>
        <end position="185"/>
    </location>
</feature>